<keyword evidence="4 7" id="KW-0812">Transmembrane</keyword>
<dbReference type="STRING" id="142588.SAMN04488559_10353"/>
<accession>A0A1H9R6S2</accession>
<organism evidence="9 10">
    <name type="scientific">Isobaculum melis</name>
    <dbReference type="NCBI Taxonomy" id="142588"/>
    <lineage>
        <taxon>Bacteria</taxon>
        <taxon>Bacillati</taxon>
        <taxon>Bacillota</taxon>
        <taxon>Bacilli</taxon>
        <taxon>Lactobacillales</taxon>
        <taxon>Carnobacteriaceae</taxon>
        <taxon>Isobaculum</taxon>
    </lineage>
</organism>
<dbReference type="RefSeq" id="WP_092650468.1">
    <property type="nucleotide sequence ID" value="NZ_FOHA01000003.1"/>
</dbReference>
<dbReference type="PANTHER" id="PTHR30561">
    <property type="entry name" value="SMR FAMILY PROTON-DEPENDENT DRUG EFFLUX TRANSPORTER SUGE"/>
    <property type="match status" value="1"/>
</dbReference>
<keyword evidence="10" id="KW-1185">Reference proteome</keyword>
<evidence type="ECO:0000256" key="1">
    <source>
        <dbReference type="ARBA" id="ARBA00004651"/>
    </source>
</evidence>
<evidence type="ECO:0000256" key="8">
    <source>
        <dbReference type="SAM" id="Phobius"/>
    </source>
</evidence>
<dbReference type="Pfam" id="PF00893">
    <property type="entry name" value="Multi_Drug_Res"/>
    <property type="match status" value="1"/>
</dbReference>
<proteinExistence type="inferred from homology"/>
<evidence type="ECO:0000256" key="3">
    <source>
        <dbReference type="ARBA" id="ARBA00022475"/>
    </source>
</evidence>
<dbReference type="GO" id="GO:0005886">
    <property type="term" value="C:plasma membrane"/>
    <property type="evidence" value="ECO:0007669"/>
    <property type="project" value="UniProtKB-SubCell"/>
</dbReference>
<keyword evidence="3" id="KW-1003">Cell membrane</keyword>
<evidence type="ECO:0000256" key="5">
    <source>
        <dbReference type="ARBA" id="ARBA00022989"/>
    </source>
</evidence>
<evidence type="ECO:0000256" key="6">
    <source>
        <dbReference type="ARBA" id="ARBA00023136"/>
    </source>
</evidence>
<dbReference type="AlphaFoldDB" id="A0A1H9R6S2"/>
<evidence type="ECO:0000313" key="9">
    <source>
        <dbReference type="EMBL" id="SER67643.1"/>
    </source>
</evidence>
<dbReference type="GO" id="GO:0022857">
    <property type="term" value="F:transmembrane transporter activity"/>
    <property type="evidence" value="ECO:0007669"/>
    <property type="project" value="InterPro"/>
</dbReference>
<dbReference type="InterPro" id="IPR037185">
    <property type="entry name" value="EmrE-like"/>
</dbReference>
<dbReference type="PANTHER" id="PTHR30561:SF0">
    <property type="entry name" value="GUANIDINIUM EXPORTER"/>
    <property type="match status" value="1"/>
</dbReference>
<keyword evidence="2" id="KW-0813">Transport</keyword>
<protein>
    <submittedName>
        <fullName evidence="9">Quaternary ammonium compound-resistance protein SugE</fullName>
    </submittedName>
</protein>
<comment type="subcellular location">
    <subcellularLocation>
        <location evidence="1 7">Cell membrane</location>
        <topology evidence="1 7">Multi-pass membrane protein</topology>
    </subcellularLocation>
</comment>
<name>A0A1H9R6S2_9LACT</name>
<gene>
    <name evidence="9" type="ORF">SAMN04488559_10353</name>
</gene>
<evidence type="ECO:0000256" key="4">
    <source>
        <dbReference type="ARBA" id="ARBA00022692"/>
    </source>
</evidence>
<dbReference type="Proteomes" id="UP000198948">
    <property type="component" value="Unassembled WGS sequence"/>
</dbReference>
<dbReference type="Gene3D" id="1.10.3730.20">
    <property type="match status" value="1"/>
</dbReference>
<evidence type="ECO:0000256" key="7">
    <source>
        <dbReference type="RuleBase" id="RU003942"/>
    </source>
</evidence>
<dbReference type="InterPro" id="IPR000390">
    <property type="entry name" value="Small_drug/metabolite_transptr"/>
</dbReference>
<feature type="transmembrane region" description="Helical" evidence="8">
    <location>
        <begin position="83"/>
        <end position="100"/>
    </location>
</feature>
<feature type="transmembrane region" description="Helical" evidence="8">
    <location>
        <begin position="53"/>
        <end position="77"/>
    </location>
</feature>
<sequence length="112" mass="12120">MSWLYLILGGFLEIGWSYYLNESQGFTKLFPSVMAIVLIAFSFMLLEKAMKELGIGVSYAVFTGIGTAGIALIGMVFLGESISIGKIFFLSLLLVGMVGLKMSETGKEGSEQ</sequence>
<dbReference type="InterPro" id="IPR045324">
    <property type="entry name" value="Small_multidrug_res"/>
</dbReference>
<dbReference type="OrthoDB" id="21828at2"/>
<feature type="transmembrane region" description="Helical" evidence="8">
    <location>
        <begin position="29"/>
        <end position="46"/>
    </location>
</feature>
<dbReference type="EMBL" id="FOHA01000003">
    <property type="protein sequence ID" value="SER67643.1"/>
    <property type="molecule type" value="Genomic_DNA"/>
</dbReference>
<dbReference type="SUPFAM" id="SSF103481">
    <property type="entry name" value="Multidrug resistance efflux transporter EmrE"/>
    <property type="match status" value="1"/>
</dbReference>
<dbReference type="FunFam" id="1.10.3730.20:FF:000001">
    <property type="entry name" value="Quaternary ammonium compound resistance transporter SugE"/>
    <property type="match status" value="1"/>
</dbReference>
<reference evidence="9 10" key="1">
    <citation type="submission" date="2016-10" db="EMBL/GenBank/DDBJ databases">
        <authorList>
            <person name="de Groot N.N."/>
        </authorList>
    </citation>
    <scope>NUCLEOTIDE SEQUENCE [LARGE SCALE GENOMIC DNA]</scope>
    <source>
        <strain evidence="9 10">DSM 13760</strain>
    </source>
</reference>
<keyword evidence="6 8" id="KW-0472">Membrane</keyword>
<keyword evidence="5 8" id="KW-1133">Transmembrane helix</keyword>
<comment type="similarity">
    <text evidence="7">Belongs to the drug/metabolite transporter (DMT) superfamily. Small multidrug resistance (SMR) (TC 2.A.7.1) family.</text>
</comment>
<evidence type="ECO:0000256" key="2">
    <source>
        <dbReference type="ARBA" id="ARBA00022448"/>
    </source>
</evidence>
<evidence type="ECO:0000313" key="10">
    <source>
        <dbReference type="Proteomes" id="UP000198948"/>
    </source>
</evidence>